<evidence type="ECO:0000256" key="4">
    <source>
        <dbReference type="ARBA" id="ARBA00022679"/>
    </source>
</evidence>
<dbReference type="CDD" id="cd16922">
    <property type="entry name" value="HATPase_EvgS-ArcB-TorS-like"/>
    <property type="match status" value="1"/>
</dbReference>
<dbReference type="CDD" id="cd00082">
    <property type="entry name" value="HisKA"/>
    <property type="match status" value="1"/>
</dbReference>
<protein>
    <recommendedName>
        <fullName evidence="2">histidine kinase</fullName>
        <ecNumber evidence="2">2.7.13.3</ecNumber>
    </recommendedName>
</protein>
<dbReference type="Gene3D" id="3.40.50.2300">
    <property type="match status" value="1"/>
</dbReference>
<dbReference type="PROSITE" id="PS50110">
    <property type="entry name" value="RESPONSE_REGULATORY"/>
    <property type="match status" value="1"/>
</dbReference>
<dbReference type="SMART" id="SM00387">
    <property type="entry name" value="HATPase_c"/>
    <property type="match status" value="1"/>
</dbReference>
<dbReference type="PRINTS" id="PR00344">
    <property type="entry name" value="BCTRLSENSOR"/>
</dbReference>
<dbReference type="Pfam" id="PF13424">
    <property type="entry name" value="TPR_12"/>
    <property type="match status" value="1"/>
</dbReference>
<dbReference type="InterPro" id="IPR005467">
    <property type="entry name" value="His_kinase_dom"/>
</dbReference>
<evidence type="ECO:0000256" key="3">
    <source>
        <dbReference type="ARBA" id="ARBA00022553"/>
    </source>
</evidence>
<dbReference type="InterPro" id="IPR011006">
    <property type="entry name" value="CheY-like_superfamily"/>
</dbReference>
<dbReference type="SMART" id="SM00448">
    <property type="entry name" value="REC"/>
    <property type="match status" value="1"/>
</dbReference>
<comment type="catalytic activity">
    <reaction evidence="1">
        <text>ATP + protein L-histidine = ADP + protein N-phospho-L-histidine.</text>
        <dbReference type="EC" id="2.7.13.3"/>
    </reaction>
</comment>
<evidence type="ECO:0000259" key="9">
    <source>
        <dbReference type="PROSITE" id="PS50110"/>
    </source>
</evidence>
<feature type="domain" description="Histidine kinase" evidence="8">
    <location>
        <begin position="375"/>
        <end position="595"/>
    </location>
</feature>
<keyword evidence="3 6" id="KW-0597">Phosphoprotein</keyword>
<dbReference type="SUPFAM" id="SSF52172">
    <property type="entry name" value="CheY-like"/>
    <property type="match status" value="1"/>
</dbReference>
<feature type="repeat" description="TPR" evidence="7">
    <location>
        <begin position="207"/>
        <end position="240"/>
    </location>
</feature>
<feature type="modified residue" description="4-aspartylphosphate" evidence="6">
    <location>
        <position position="662"/>
    </location>
</feature>
<dbReference type="SMART" id="SM00028">
    <property type="entry name" value="TPR"/>
    <property type="match status" value="7"/>
</dbReference>
<dbReference type="InterPro" id="IPR036890">
    <property type="entry name" value="HATPase_C_sf"/>
</dbReference>
<feature type="domain" description="Response regulatory" evidence="9">
    <location>
        <begin position="613"/>
        <end position="729"/>
    </location>
</feature>
<dbReference type="GO" id="GO:0000155">
    <property type="term" value="F:phosphorelay sensor kinase activity"/>
    <property type="evidence" value="ECO:0007669"/>
    <property type="project" value="InterPro"/>
</dbReference>
<dbReference type="PROSITE" id="PS50109">
    <property type="entry name" value="HIS_KIN"/>
    <property type="match status" value="1"/>
</dbReference>
<sequence>MQNLVNTIEQKLVEAYSIRINNLTKSIIIANQALQDSLLIKNKVLIGKSYSQLALYHMIVGEMQRAKYYSESAIKIFNELGDERGLADVKYVLAAVYYKTNQYHLGLIHFNDALKIYKKHDDYCNQSRTEKSLGTIFECIGDITSAFKVYKSAIQNAKKINDLNLESNVYNNLSGILIKKGKINFAKQIINRSIELKTQTKDIRGMAYALYGKGKIYHFCGEYNKAKELYNESLSIHKEMSENTGVVMTMTKLAALYFELEEIDKALQLANEGLLLSESLKFSMCTIKLNRIIYLIYKKIGDFEKALHYFENHLLEKETVINTQTLKVIESYELISKMEKIENEAILQREKQKILEKKNLDELENYKRKQEFLSIMSHEIRTPLNAIVASLVLLDDKIVNEGKKIIKNLKFASDNLISVVNDVLDFNRLDGQNVKLELLSTNINFLCQNTVEMFERFAKSKNIQLRYLSTVNITNYYLIDPTKLAQILNNLISNAIKFTDEGSVELEIKLINCGEQKDLISFRVTDTGEGISADSLPHIFDSFSQLKPYLTRKHGGTGLGLAIVKRLIELHNSKITVESKLYKGSSFYFELELEKSHEIQIQINDKKQLIGKKILIVDDTKMNGMLLSKLLKKWNMEIQYLDTGKKAIEIIKYQKFDFILMDIHMPEMNGFEVSKYIRITENLNTQTPIFALTADILADTDQDFKKYFSGIIFKPFDTEKLYNLLVSYLD</sequence>
<dbReference type="SUPFAM" id="SSF48452">
    <property type="entry name" value="TPR-like"/>
    <property type="match status" value="2"/>
</dbReference>
<dbReference type="PROSITE" id="PS50005">
    <property type="entry name" value="TPR"/>
    <property type="match status" value="1"/>
</dbReference>
<evidence type="ECO:0000313" key="10">
    <source>
        <dbReference type="EMBL" id="OWP77955.1"/>
    </source>
</evidence>
<evidence type="ECO:0000256" key="2">
    <source>
        <dbReference type="ARBA" id="ARBA00012438"/>
    </source>
</evidence>
<dbReference type="Pfam" id="PF02518">
    <property type="entry name" value="HATPase_c"/>
    <property type="match status" value="1"/>
</dbReference>
<dbReference type="InterPro" id="IPR011990">
    <property type="entry name" value="TPR-like_helical_dom_sf"/>
</dbReference>
<dbReference type="FunFam" id="3.30.565.10:FF:000010">
    <property type="entry name" value="Sensor histidine kinase RcsC"/>
    <property type="match status" value="1"/>
</dbReference>
<dbReference type="AlphaFoldDB" id="A0A246GBE8"/>
<keyword evidence="4" id="KW-0808">Transferase</keyword>
<dbReference type="InterPro" id="IPR019734">
    <property type="entry name" value="TPR_rpt"/>
</dbReference>
<dbReference type="Gene3D" id="1.25.40.10">
    <property type="entry name" value="Tetratricopeptide repeat domain"/>
    <property type="match status" value="1"/>
</dbReference>
<dbReference type="Proteomes" id="UP000198034">
    <property type="component" value="Unassembled WGS sequence"/>
</dbReference>
<evidence type="ECO:0000256" key="1">
    <source>
        <dbReference type="ARBA" id="ARBA00000085"/>
    </source>
</evidence>
<dbReference type="OrthoDB" id="9811889at2"/>
<keyword evidence="5" id="KW-0418">Kinase</keyword>
<dbReference type="Gene3D" id="1.10.287.130">
    <property type="match status" value="1"/>
</dbReference>
<evidence type="ECO:0000256" key="6">
    <source>
        <dbReference type="PROSITE-ProRule" id="PRU00169"/>
    </source>
</evidence>
<dbReference type="SMART" id="SM00388">
    <property type="entry name" value="HisKA"/>
    <property type="match status" value="1"/>
</dbReference>
<evidence type="ECO:0000256" key="5">
    <source>
        <dbReference type="ARBA" id="ARBA00022777"/>
    </source>
</evidence>
<dbReference type="CDD" id="cd17546">
    <property type="entry name" value="REC_hyHK_CKI1_RcsC-like"/>
    <property type="match status" value="1"/>
</dbReference>
<accession>A0A246GBE8</accession>
<dbReference type="EC" id="2.7.13.3" evidence="2"/>
<reference evidence="10 11" key="1">
    <citation type="journal article" date="2017" name="Infect. Genet. Evol.">
        <title>Comparative genome analysis of fish pathogen Flavobacterium columnare reveals extensive sequence diversity within the species.</title>
        <authorList>
            <person name="Kayansamruaj P."/>
            <person name="Dong H.T."/>
            <person name="Hirono I."/>
            <person name="Kondo H."/>
            <person name="Senapin S."/>
            <person name="Rodkhum C."/>
        </authorList>
    </citation>
    <scope>NUCLEOTIDE SEQUENCE [LARGE SCALE GENOMIC DNA]</scope>
    <source>
        <strain evidence="10 11">1214</strain>
    </source>
</reference>
<dbReference type="InterPro" id="IPR001789">
    <property type="entry name" value="Sig_transdc_resp-reg_receiver"/>
</dbReference>
<evidence type="ECO:0000313" key="11">
    <source>
        <dbReference type="Proteomes" id="UP000198034"/>
    </source>
</evidence>
<dbReference type="EMBL" id="MTCY01000013">
    <property type="protein sequence ID" value="OWP77955.1"/>
    <property type="molecule type" value="Genomic_DNA"/>
</dbReference>
<organism evidence="10 11">
    <name type="scientific">Flavobacterium columnare</name>
    <dbReference type="NCBI Taxonomy" id="996"/>
    <lineage>
        <taxon>Bacteria</taxon>
        <taxon>Pseudomonadati</taxon>
        <taxon>Bacteroidota</taxon>
        <taxon>Flavobacteriia</taxon>
        <taxon>Flavobacteriales</taxon>
        <taxon>Flavobacteriaceae</taxon>
        <taxon>Flavobacterium</taxon>
    </lineage>
</organism>
<evidence type="ECO:0000259" key="8">
    <source>
        <dbReference type="PROSITE" id="PS50109"/>
    </source>
</evidence>
<name>A0A246GBE8_9FLAO</name>
<dbReference type="Pfam" id="PF00072">
    <property type="entry name" value="Response_reg"/>
    <property type="match status" value="1"/>
</dbReference>
<dbReference type="PANTHER" id="PTHR43047">
    <property type="entry name" value="TWO-COMPONENT HISTIDINE PROTEIN KINASE"/>
    <property type="match status" value="1"/>
</dbReference>
<comment type="caution">
    <text evidence="10">The sequence shown here is derived from an EMBL/GenBank/DDBJ whole genome shotgun (WGS) entry which is preliminary data.</text>
</comment>
<dbReference type="Gene3D" id="3.30.565.10">
    <property type="entry name" value="Histidine kinase-like ATPase, C-terminal domain"/>
    <property type="match status" value="1"/>
</dbReference>
<proteinExistence type="predicted"/>
<dbReference type="InterPro" id="IPR003661">
    <property type="entry name" value="HisK_dim/P_dom"/>
</dbReference>
<dbReference type="Pfam" id="PF00512">
    <property type="entry name" value="HisKA"/>
    <property type="match status" value="1"/>
</dbReference>
<dbReference type="SUPFAM" id="SSF47384">
    <property type="entry name" value="Homodimeric domain of signal transducing histidine kinase"/>
    <property type="match status" value="1"/>
</dbReference>
<dbReference type="SUPFAM" id="SSF55874">
    <property type="entry name" value="ATPase domain of HSP90 chaperone/DNA topoisomerase II/histidine kinase"/>
    <property type="match status" value="1"/>
</dbReference>
<dbReference type="InterPro" id="IPR004358">
    <property type="entry name" value="Sig_transdc_His_kin-like_C"/>
</dbReference>
<dbReference type="InterPro" id="IPR036097">
    <property type="entry name" value="HisK_dim/P_sf"/>
</dbReference>
<dbReference type="InterPro" id="IPR003594">
    <property type="entry name" value="HATPase_dom"/>
</dbReference>
<gene>
    <name evidence="10" type="ORF">BWK62_06145</name>
</gene>
<keyword evidence="7" id="KW-0802">TPR repeat</keyword>
<evidence type="ECO:0000256" key="7">
    <source>
        <dbReference type="PROSITE-ProRule" id="PRU00339"/>
    </source>
</evidence>